<protein>
    <submittedName>
        <fullName evidence="1">Uncharacterized protein</fullName>
    </submittedName>
</protein>
<accession>A0ACC2H1Y4</accession>
<dbReference type="Proteomes" id="UP001157502">
    <property type="component" value="Chromosome 6"/>
</dbReference>
<evidence type="ECO:0000313" key="2">
    <source>
        <dbReference type="Proteomes" id="UP001157502"/>
    </source>
</evidence>
<gene>
    <name evidence="1" type="ORF">DPEC_G00069840</name>
</gene>
<reference evidence="1" key="1">
    <citation type="submission" date="2021-05" db="EMBL/GenBank/DDBJ databases">
        <authorList>
            <person name="Pan Q."/>
            <person name="Jouanno E."/>
            <person name="Zahm M."/>
            <person name="Klopp C."/>
            <person name="Cabau C."/>
            <person name="Louis A."/>
            <person name="Berthelot C."/>
            <person name="Parey E."/>
            <person name="Roest Crollius H."/>
            <person name="Montfort J."/>
            <person name="Robinson-Rechavi M."/>
            <person name="Bouchez O."/>
            <person name="Lampietro C."/>
            <person name="Lopez Roques C."/>
            <person name="Donnadieu C."/>
            <person name="Postlethwait J."/>
            <person name="Bobe J."/>
            <person name="Dillon D."/>
            <person name="Chandos A."/>
            <person name="von Hippel F."/>
            <person name="Guiguen Y."/>
        </authorList>
    </citation>
    <scope>NUCLEOTIDE SEQUENCE</scope>
    <source>
        <strain evidence="1">YG-Jan2019</strain>
    </source>
</reference>
<proteinExistence type="predicted"/>
<sequence>MRPPHPEAHSSSYYPSRQRSYSSERRYSRPRTPSPQGFRGKEMSYRGPRATIPDFVHPNPREFSRLNIALENLLPEDATERFKFQILLDYLKLEEALLIADSYCNSRYPFTDTMAALDDQFGQPHQLALQHIAELMDGPT</sequence>
<organism evidence="1 2">
    <name type="scientific">Dallia pectoralis</name>
    <name type="common">Alaska blackfish</name>
    <dbReference type="NCBI Taxonomy" id="75939"/>
    <lineage>
        <taxon>Eukaryota</taxon>
        <taxon>Metazoa</taxon>
        <taxon>Chordata</taxon>
        <taxon>Craniata</taxon>
        <taxon>Vertebrata</taxon>
        <taxon>Euteleostomi</taxon>
        <taxon>Actinopterygii</taxon>
        <taxon>Neopterygii</taxon>
        <taxon>Teleostei</taxon>
        <taxon>Protacanthopterygii</taxon>
        <taxon>Esociformes</taxon>
        <taxon>Umbridae</taxon>
        <taxon>Dallia</taxon>
    </lineage>
</organism>
<comment type="caution">
    <text evidence="1">The sequence shown here is derived from an EMBL/GenBank/DDBJ whole genome shotgun (WGS) entry which is preliminary data.</text>
</comment>
<dbReference type="EMBL" id="CM055733">
    <property type="protein sequence ID" value="KAJ8009984.1"/>
    <property type="molecule type" value="Genomic_DNA"/>
</dbReference>
<keyword evidence="2" id="KW-1185">Reference proteome</keyword>
<evidence type="ECO:0000313" key="1">
    <source>
        <dbReference type="EMBL" id="KAJ8009984.1"/>
    </source>
</evidence>
<name>A0ACC2H1Y4_DALPE</name>